<name>A0ABT7AYX7_9CYAN</name>
<reference evidence="1 2" key="1">
    <citation type="submission" date="2023-01" db="EMBL/GenBank/DDBJ databases">
        <title>Novel diversity within Roseofilum (Cyanobacteria; Desertifilaceae) from marine benthic mats with descriptions of four novel species.</title>
        <authorList>
            <person name="Wang Y."/>
            <person name="Berthold D.E."/>
            <person name="Hu J."/>
            <person name="Lefler F.W."/>
            <person name="Laughinghouse H.D. IV."/>
        </authorList>
    </citation>
    <scope>NUCLEOTIDE SEQUENCE [LARGE SCALE GENOMIC DNA]</scope>
    <source>
        <strain evidence="1 2">BLCC-M154</strain>
    </source>
</reference>
<evidence type="ECO:0000313" key="2">
    <source>
        <dbReference type="Proteomes" id="UP001235303"/>
    </source>
</evidence>
<evidence type="ECO:0000313" key="1">
    <source>
        <dbReference type="EMBL" id="MDJ1172091.1"/>
    </source>
</evidence>
<accession>A0ABT7AYX7</accession>
<dbReference type="EMBL" id="JAQOSP010000141">
    <property type="protein sequence ID" value="MDJ1172091.1"/>
    <property type="molecule type" value="Genomic_DNA"/>
</dbReference>
<dbReference type="Proteomes" id="UP001235303">
    <property type="component" value="Unassembled WGS sequence"/>
</dbReference>
<proteinExistence type="predicted"/>
<organism evidence="1 2">
    <name type="scientific">Roseofilum acuticapitatum BLCC-M154</name>
    <dbReference type="NCBI Taxonomy" id="3022444"/>
    <lineage>
        <taxon>Bacteria</taxon>
        <taxon>Bacillati</taxon>
        <taxon>Cyanobacteriota</taxon>
        <taxon>Cyanophyceae</taxon>
        <taxon>Desertifilales</taxon>
        <taxon>Desertifilaceae</taxon>
        <taxon>Roseofilum</taxon>
        <taxon>Roseofilum acuticapitatum</taxon>
    </lineage>
</organism>
<keyword evidence="2" id="KW-1185">Reference proteome</keyword>
<protein>
    <submittedName>
        <fullName evidence="1">Uncharacterized protein</fullName>
    </submittedName>
</protein>
<dbReference type="RefSeq" id="WP_283755844.1">
    <property type="nucleotide sequence ID" value="NZ_JAQOSP010000141.1"/>
</dbReference>
<gene>
    <name evidence="1" type="ORF">PMG71_21930</name>
</gene>
<sequence>MNNEFNSKDVAMAAMNHPKGYEILALVHDLVQKNTLMSFAADASPSLKTIEVTNTSGYTSTQKVFDSTQLPRSLELQHEGVNLESSELLAVVAQYPQRLKTAINAWLKWAYCTDVEYPTRSLIKAIKENWDL</sequence>
<comment type="caution">
    <text evidence="1">The sequence shown here is derived from an EMBL/GenBank/DDBJ whole genome shotgun (WGS) entry which is preliminary data.</text>
</comment>